<dbReference type="OrthoDB" id="9811036at2"/>
<evidence type="ECO:0000259" key="1">
    <source>
        <dbReference type="Pfam" id="PF11412"/>
    </source>
</evidence>
<dbReference type="Proteomes" id="UP000323886">
    <property type="component" value="Unassembled WGS sequence"/>
</dbReference>
<sequence length="309" mass="31191">MAAGMDGHHRRSSPTGGAGLAAAAMAALVGTGLVCGVLPGTDLAASEARAADSGWVAGPNSAARLIAGGVNGDDSALRAGLELRLDPGWKTYWRYPGDAGMPPRFDFSRSTNVRSVEVGWPAPRRFESGGGVSIGYGGAVVFPLTIHPRDPARPAVLAVDLSYAVCGTLCIPAEAALSLPVSPQVHLAAVAGAGAGGLLHAHDVRVPRRAALGAAGGLAIARVAVDRSTKPWRVRVDARAAPQAELFVEGPTADWALPVPGAGVPAAEGLLRFEFDLDGVPAGADPAGARLTFTLVSGEGAVETTAPLD</sequence>
<keyword evidence="3" id="KW-1185">Reference proteome</keyword>
<accession>A0A5M6HZ58</accession>
<comment type="caution">
    <text evidence="2">The sequence shown here is derived from an EMBL/GenBank/DDBJ whole genome shotgun (WGS) entry which is preliminary data.</text>
</comment>
<reference evidence="2 3" key="1">
    <citation type="submission" date="2019-09" db="EMBL/GenBank/DDBJ databases">
        <title>Draft Whole-Genome sequence of Blastochloris sulfoviridis DSM 729.</title>
        <authorList>
            <person name="Meyer T.E."/>
            <person name="Kyndt J.A."/>
        </authorList>
    </citation>
    <scope>NUCLEOTIDE SEQUENCE [LARGE SCALE GENOMIC DNA]</scope>
    <source>
        <strain evidence="2 3">DSM 729</strain>
    </source>
</reference>
<feature type="domain" description="Thiol:disulfide interchange protein DsbD N-terminal" evidence="1">
    <location>
        <begin position="74"/>
        <end position="178"/>
    </location>
</feature>
<organism evidence="2 3">
    <name type="scientific">Blastochloris sulfoviridis</name>
    <dbReference type="NCBI Taxonomy" id="50712"/>
    <lineage>
        <taxon>Bacteria</taxon>
        <taxon>Pseudomonadati</taxon>
        <taxon>Pseudomonadota</taxon>
        <taxon>Alphaproteobacteria</taxon>
        <taxon>Hyphomicrobiales</taxon>
        <taxon>Blastochloridaceae</taxon>
        <taxon>Blastochloris</taxon>
    </lineage>
</organism>
<dbReference type="InterPro" id="IPR028250">
    <property type="entry name" value="DsbDN"/>
</dbReference>
<name>A0A5M6HZ58_9HYPH</name>
<evidence type="ECO:0000313" key="2">
    <source>
        <dbReference type="EMBL" id="KAA5601206.1"/>
    </source>
</evidence>
<dbReference type="AlphaFoldDB" id="A0A5M6HZ58"/>
<protein>
    <recommendedName>
        <fullName evidence="1">Thiol:disulfide interchange protein DsbD N-terminal domain-containing protein</fullName>
    </recommendedName>
</protein>
<dbReference type="EMBL" id="VWPL01000014">
    <property type="protein sequence ID" value="KAA5601206.1"/>
    <property type="molecule type" value="Genomic_DNA"/>
</dbReference>
<evidence type="ECO:0000313" key="3">
    <source>
        <dbReference type="Proteomes" id="UP000323886"/>
    </source>
</evidence>
<dbReference type="Pfam" id="PF11412">
    <property type="entry name" value="DsbD_N"/>
    <property type="match status" value="1"/>
</dbReference>
<gene>
    <name evidence="2" type="ORF">F1193_09680</name>
</gene>
<proteinExistence type="predicted"/>